<dbReference type="Pfam" id="PF14014">
    <property type="entry name" value="DUF4230"/>
    <property type="match status" value="1"/>
</dbReference>
<evidence type="ECO:0008006" key="4">
    <source>
        <dbReference type="Google" id="ProtNLM"/>
    </source>
</evidence>
<accession>A0A7W8CV11</accession>
<keyword evidence="1" id="KW-0472">Membrane</keyword>
<name>A0A7W8CV11_9BACL</name>
<feature type="transmembrane region" description="Helical" evidence="1">
    <location>
        <begin position="7"/>
        <end position="27"/>
    </location>
</feature>
<dbReference type="RefSeq" id="WP_135500534.1">
    <property type="nucleotide sequence ID" value="NZ_JACHHE010000004.1"/>
</dbReference>
<evidence type="ECO:0000313" key="3">
    <source>
        <dbReference type="Proteomes" id="UP000525923"/>
    </source>
</evidence>
<comment type="caution">
    <text evidence="2">The sequence shown here is derived from an EMBL/GenBank/DDBJ whole genome shotgun (WGS) entry which is preliminary data.</text>
</comment>
<dbReference type="OrthoDB" id="359931at2"/>
<evidence type="ECO:0000313" key="2">
    <source>
        <dbReference type="EMBL" id="MBB5180485.1"/>
    </source>
</evidence>
<dbReference type="InterPro" id="IPR025324">
    <property type="entry name" value="DUF4230"/>
</dbReference>
<protein>
    <recommendedName>
        <fullName evidence="4">DUF4230 domain-containing protein</fullName>
    </recommendedName>
</protein>
<dbReference type="Proteomes" id="UP000525923">
    <property type="component" value="Unassembled WGS sequence"/>
</dbReference>
<sequence>MMKRMIISMLAFVMIIVVIGVSLVVFFKPFGISNNESSDVSLVKDRVVELSEWTTLKYEYSNVIISQTDKSLALPGISDIKFAEAIKLIEYSGYLKAGSDLSKLEVSHDNEKEQLSIRVPKAQILDNVAQTETAVVKDIKGELFSDYPTQKVFDDINTNKKQLAEEKIDQGFLDEADKRTKELLTSLISSMGYNDIEIEFY</sequence>
<keyword evidence="1" id="KW-1133">Transmembrane helix</keyword>
<dbReference type="AlphaFoldDB" id="A0A7W8CV11"/>
<reference evidence="2 3" key="1">
    <citation type="submission" date="2020-08" db="EMBL/GenBank/DDBJ databases">
        <title>Genomic Encyclopedia of Type Strains, Phase IV (KMG-IV): sequencing the most valuable type-strain genomes for metagenomic binning, comparative biology and taxonomic classification.</title>
        <authorList>
            <person name="Goeker M."/>
        </authorList>
    </citation>
    <scope>NUCLEOTIDE SEQUENCE [LARGE SCALE GENOMIC DNA]</scope>
    <source>
        <strain evidence="2 3">DSM 15895</strain>
    </source>
</reference>
<keyword evidence="3" id="KW-1185">Reference proteome</keyword>
<evidence type="ECO:0000256" key="1">
    <source>
        <dbReference type="SAM" id="Phobius"/>
    </source>
</evidence>
<keyword evidence="1" id="KW-0812">Transmembrane</keyword>
<organism evidence="2 3">
    <name type="scientific">Planococcus koreensis</name>
    <dbReference type="NCBI Taxonomy" id="112331"/>
    <lineage>
        <taxon>Bacteria</taxon>
        <taxon>Bacillati</taxon>
        <taxon>Bacillota</taxon>
        <taxon>Bacilli</taxon>
        <taxon>Bacillales</taxon>
        <taxon>Caryophanaceae</taxon>
        <taxon>Planococcus</taxon>
    </lineage>
</organism>
<gene>
    <name evidence="2" type="ORF">HNQ44_001913</name>
</gene>
<proteinExistence type="predicted"/>
<dbReference type="EMBL" id="JACHHE010000004">
    <property type="protein sequence ID" value="MBB5180485.1"/>
    <property type="molecule type" value="Genomic_DNA"/>
</dbReference>